<keyword evidence="3" id="KW-1185">Reference proteome</keyword>
<dbReference type="GO" id="GO:0005737">
    <property type="term" value="C:cytoplasm"/>
    <property type="evidence" value="ECO:0007669"/>
    <property type="project" value="TreeGrafter"/>
</dbReference>
<reference evidence="2" key="1">
    <citation type="journal article" date="2019" name="Beilstein J. Org. Chem.">
        <title>Nanangenines: drimane sesquiterpenoids as the dominant metabolite cohort of a novel Australian fungus, Aspergillus nanangensis.</title>
        <authorList>
            <person name="Lacey H.J."/>
            <person name="Gilchrist C.L.M."/>
            <person name="Crombie A."/>
            <person name="Kalaitzis J.A."/>
            <person name="Vuong D."/>
            <person name="Rutledge P.J."/>
            <person name="Turner P."/>
            <person name="Pitt J.I."/>
            <person name="Lacey E."/>
            <person name="Chooi Y.H."/>
            <person name="Piggott A.M."/>
        </authorList>
    </citation>
    <scope>NUCLEOTIDE SEQUENCE</scope>
    <source>
        <strain evidence="2">MST-FP2251</strain>
    </source>
</reference>
<feature type="region of interest" description="Disordered" evidence="1">
    <location>
        <begin position="1"/>
        <end position="252"/>
    </location>
</feature>
<dbReference type="InterPro" id="IPR037104">
    <property type="entry name" value="Annexin_sf"/>
</dbReference>
<gene>
    <name evidence="2" type="ORF">FE257_006887</name>
</gene>
<feature type="compositionally biased region" description="Basic and acidic residues" evidence="1">
    <location>
        <begin position="510"/>
        <end position="536"/>
    </location>
</feature>
<dbReference type="GO" id="GO:0001786">
    <property type="term" value="F:phosphatidylserine binding"/>
    <property type="evidence" value="ECO:0007669"/>
    <property type="project" value="TreeGrafter"/>
</dbReference>
<dbReference type="GO" id="GO:0012506">
    <property type="term" value="C:vesicle membrane"/>
    <property type="evidence" value="ECO:0007669"/>
    <property type="project" value="TreeGrafter"/>
</dbReference>
<evidence type="ECO:0000256" key="1">
    <source>
        <dbReference type="SAM" id="MobiDB-lite"/>
    </source>
</evidence>
<accession>A0AAD4GUJ1</accession>
<dbReference type="PANTHER" id="PTHR10502:SF107">
    <property type="entry name" value="ANNEXIN ANXC4 (AFU_ORTHOLOGUE AFUA_3G07020)"/>
    <property type="match status" value="1"/>
</dbReference>
<feature type="compositionally biased region" description="Polar residues" evidence="1">
    <location>
        <begin position="221"/>
        <end position="235"/>
    </location>
</feature>
<dbReference type="PANTHER" id="PTHR10502">
    <property type="entry name" value="ANNEXIN"/>
    <property type="match status" value="1"/>
</dbReference>
<organism evidence="2 3">
    <name type="scientific">Aspergillus nanangensis</name>
    <dbReference type="NCBI Taxonomy" id="2582783"/>
    <lineage>
        <taxon>Eukaryota</taxon>
        <taxon>Fungi</taxon>
        <taxon>Dikarya</taxon>
        <taxon>Ascomycota</taxon>
        <taxon>Pezizomycotina</taxon>
        <taxon>Eurotiomycetes</taxon>
        <taxon>Eurotiomycetidae</taxon>
        <taxon>Eurotiales</taxon>
        <taxon>Aspergillaceae</taxon>
        <taxon>Aspergillus</taxon>
        <taxon>Aspergillus subgen. Circumdati</taxon>
    </lineage>
</organism>
<feature type="compositionally biased region" description="Low complexity" evidence="1">
    <location>
        <begin position="471"/>
        <end position="483"/>
    </location>
</feature>
<proteinExistence type="predicted"/>
<dbReference type="Proteomes" id="UP001194746">
    <property type="component" value="Unassembled WGS sequence"/>
</dbReference>
<feature type="compositionally biased region" description="Polar residues" evidence="1">
    <location>
        <begin position="171"/>
        <end position="189"/>
    </location>
</feature>
<reference evidence="2" key="2">
    <citation type="submission" date="2020-02" db="EMBL/GenBank/DDBJ databases">
        <authorList>
            <person name="Gilchrist C.L.M."/>
            <person name="Chooi Y.-H."/>
        </authorList>
    </citation>
    <scope>NUCLEOTIDE SEQUENCE</scope>
    <source>
        <strain evidence="2">MST-FP2251</strain>
    </source>
</reference>
<evidence type="ECO:0008006" key="4">
    <source>
        <dbReference type="Google" id="ProtNLM"/>
    </source>
</evidence>
<dbReference type="AlphaFoldDB" id="A0AAD4GUJ1"/>
<dbReference type="GO" id="GO:0005544">
    <property type="term" value="F:calcium-dependent phospholipid binding"/>
    <property type="evidence" value="ECO:0007669"/>
    <property type="project" value="InterPro"/>
</dbReference>
<comment type="caution">
    <text evidence="2">The sequence shown here is derived from an EMBL/GenBank/DDBJ whole genome shotgun (WGS) entry which is preliminary data.</text>
</comment>
<dbReference type="Gene3D" id="1.10.220.10">
    <property type="entry name" value="Annexin"/>
    <property type="match status" value="4"/>
</dbReference>
<protein>
    <recommendedName>
        <fullName evidence="4">Annexin ANXC4</fullName>
    </recommendedName>
</protein>
<dbReference type="SUPFAM" id="SSF47874">
    <property type="entry name" value="Annexin"/>
    <property type="match status" value="1"/>
</dbReference>
<evidence type="ECO:0000313" key="2">
    <source>
        <dbReference type="EMBL" id="KAF9889797.1"/>
    </source>
</evidence>
<dbReference type="GO" id="GO:0005634">
    <property type="term" value="C:nucleus"/>
    <property type="evidence" value="ECO:0007669"/>
    <property type="project" value="TreeGrafter"/>
</dbReference>
<dbReference type="GO" id="GO:0005886">
    <property type="term" value="C:plasma membrane"/>
    <property type="evidence" value="ECO:0007669"/>
    <property type="project" value="TreeGrafter"/>
</dbReference>
<dbReference type="GO" id="GO:0005509">
    <property type="term" value="F:calcium ion binding"/>
    <property type="evidence" value="ECO:0007669"/>
    <property type="project" value="InterPro"/>
</dbReference>
<dbReference type="EMBL" id="VCAU01000032">
    <property type="protein sequence ID" value="KAF9889797.1"/>
    <property type="molecule type" value="Genomic_DNA"/>
</dbReference>
<feature type="compositionally biased region" description="Basic and acidic residues" evidence="1">
    <location>
        <begin position="20"/>
        <end position="31"/>
    </location>
</feature>
<evidence type="ECO:0000313" key="3">
    <source>
        <dbReference type="Proteomes" id="UP001194746"/>
    </source>
</evidence>
<name>A0AAD4GUJ1_ASPNN</name>
<sequence>MSLQVNDPRSRGRSKSPSGRIRERSRSRDNRLPPVSSPAVEATRQATRSYLNPNHADDPRRERSRSRGATSRHTSSRYDSLSESDDDSEHEVKGKNSYLRSVDTRTDRYYLSDSGDTKPARRQRTTADARSPNLRPVQHHNYSDDSLSDDDALAYGDLPDDLERGYYGYTSPRTSSSRVDGVQQVSAGYNNGGAAFKQGASAVRPEPVGSHPSYARPDSYQYATPGNLLHNQHPSYSGPPPTSAAPQGTWAPIPDCERPGYIPPSSQAEAQAMPGAFPTAAPGLPERAGVSGPGFTMPQYVTADGNPYTTWGDRSVPTSNAYAPPVSMAPHTHQRTVSSDSTSQLAYANPSPYQYAQVDPKVKYGSKTSASKPFSYSATPTYSRGGESHGKYSDVKYTTAPQFVAKTSTTRPQDLGQQFVEITPGGRMGPRPTSLSVSSAHNQLGVEAPDPSFRPVSPMLEPYKGTYQSISPMPSPIVVPSSMDDGLSDLEPLDGVSDAEAERKHRRKKSKDEKDRKERKSDRAKRDTSRVRHERFPSSSQVAGAAESLMLISPSSARKKVSFYDAAADATAMQEALSHSRTVDNKALVRVLPHLTSDEMLNLRKEYKNHVKLRGKGINLAKHLRVKLGTNAFGKVCYATALGRWESEAFWANCYYQSSTSRRELLIESLFGRPNEEVQAIKECFRDSRYADSLEKCMKAELKADKFRTAVLMALEASRQSEREPIDPELVQRDVQDLHHALISRHGGETAMICIIVRRSDAHLREVLRTYEKVHNRNFARAMIAKSQNLVGETLAHILNGVINRPMRDALLLHQALRESQSGKERSELLISRLVRFHWEPLHLEQVKREFRRRYGERLEEAIAVEVLPTSGGTEWGEFCIELARSSKTLAGKA</sequence>
<feature type="region of interest" description="Disordered" evidence="1">
    <location>
        <begin position="471"/>
        <end position="540"/>
    </location>
</feature>
<feature type="compositionally biased region" description="Basic and acidic residues" evidence="1">
    <location>
        <begin position="102"/>
        <end position="119"/>
    </location>
</feature>